<reference evidence="5 6" key="1">
    <citation type="journal article" date="2018" name="Int. J. Syst. Evol. Microbiol.">
        <title>Flavobacterium chryseum sp. nov. and Flavobacterium psychroterrae sp. nov., novel environmental bacteria isolated from Antarctica.</title>
        <authorList>
            <person name="Kralova S."/>
            <person name="Svec P."/>
            <person name="Busse H.J."/>
            <person name="Stankova E."/>
            <person name="Vaczi P."/>
            <person name="Sedlacek I."/>
        </authorList>
    </citation>
    <scope>NUCLEOTIDE SEQUENCE [LARGE SCALE GENOMIC DNA]</scope>
    <source>
        <strain evidence="5 6">CCM 8827</strain>
    </source>
</reference>
<evidence type="ECO:0000259" key="4">
    <source>
        <dbReference type="PROSITE" id="PS01124"/>
    </source>
</evidence>
<evidence type="ECO:0000256" key="2">
    <source>
        <dbReference type="ARBA" id="ARBA00023125"/>
    </source>
</evidence>
<sequence>MQEFDNLIAFSKYINVPLPIDEDFTVMRIEDYYNTFSGPLPEFRHKFYAVSLYENIGLEINIGLWKLNPKTPFMLFKSPHQVLAWNIHPGELKGWFVMFTEKFLIKNKQMAQIIHDFPFLQLDKAIPFEIEETDVPWLSATYHKIHEEYHSDVNDRFALIVSYVQTLLLQVKRLYEARSKVDVEIAQASFQQDQVWLGRFKRLLADISDLDEFENRSVTYFAGQLAIHPNHLNAIIKRVTGSTALQLIHDQIMDQAKLFLNSSELSVKEIAYRLAFKEPTHFVKFFKKNSGATPLEFRIQKKV</sequence>
<evidence type="ECO:0000256" key="1">
    <source>
        <dbReference type="ARBA" id="ARBA00023015"/>
    </source>
</evidence>
<dbReference type="SMART" id="SM00342">
    <property type="entry name" value="HTH_ARAC"/>
    <property type="match status" value="1"/>
</dbReference>
<dbReference type="Pfam" id="PF12833">
    <property type="entry name" value="HTH_18"/>
    <property type="match status" value="1"/>
</dbReference>
<keyword evidence="2" id="KW-0238">DNA-binding</keyword>
<proteinExistence type="predicted"/>
<evidence type="ECO:0000256" key="3">
    <source>
        <dbReference type="ARBA" id="ARBA00023163"/>
    </source>
</evidence>
<feature type="domain" description="HTH araC/xylS-type" evidence="4">
    <location>
        <begin position="201"/>
        <end position="300"/>
    </location>
</feature>
<gene>
    <name evidence="5" type="ORF">KHA90_16525</name>
</gene>
<dbReference type="EMBL" id="JAGYVZ010000016">
    <property type="protein sequence ID" value="MBS7232625.1"/>
    <property type="molecule type" value="Genomic_DNA"/>
</dbReference>
<evidence type="ECO:0000313" key="5">
    <source>
        <dbReference type="EMBL" id="MBS7232625.1"/>
    </source>
</evidence>
<dbReference type="Gene3D" id="1.10.10.60">
    <property type="entry name" value="Homeodomain-like"/>
    <property type="match status" value="1"/>
</dbReference>
<dbReference type="PROSITE" id="PS01124">
    <property type="entry name" value="HTH_ARAC_FAMILY_2"/>
    <property type="match status" value="1"/>
</dbReference>
<dbReference type="SUPFAM" id="SSF46689">
    <property type="entry name" value="Homeodomain-like"/>
    <property type="match status" value="1"/>
</dbReference>
<dbReference type="RefSeq" id="WP_213303025.1">
    <property type="nucleotide sequence ID" value="NZ_JAGYVZ010000016.1"/>
</dbReference>
<keyword evidence="6" id="KW-1185">Reference proteome</keyword>
<organism evidence="5 6">
    <name type="scientific">Flavobacterium psychroterrae</name>
    <dbReference type="NCBI Taxonomy" id="2133767"/>
    <lineage>
        <taxon>Bacteria</taxon>
        <taxon>Pseudomonadati</taxon>
        <taxon>Bacteroidota</taxon>
        <taxon>Flavobacteriia</taxon>
        <taxon>Flavobacteriales</taxon>
        <taxon>Flavobacteriaceae</taxon>
        <taxon>Flavobacterium</taxon>
    </lineage>
</organism>
<keyword evidence="1" id="KW-0805">Transcription regulation</keyword>
<evidence type="ECO:0000313" key="6">
    <source>
        <dbReference type="Proteomes" id="UP000722625"/>
    </source>
</evidence>
<dbReference type="InterPro" id="IPR018060">
    <property type="entry name" value="HTH_AraC"/>
</dbReference>
<protein>
    <submittedName>
        <fullName evidence="5">AraC family transcriptional regulator</fullName>
    </submittedName>
</protein>
<name>A0ABS5PFD8_9FLAO</name>
<dbReference type="InterPro" id="IPR009057">
    <property type="entry name" value="Homeodomain-like_sf"/>
</dbReference>
<dbReference type="PANTHER" id="PTHR43280">
    <property type="entry name" value="ARAC-FAMILY TRANSCRIPTIONAL REGULATOR"/>
    <property type="match status" value="1"/>
</dbReference>
<keyword evidence="3" id="KW-0804">Transcription</keyword>
<accession>A0ABS5PFD8</accession>
<dbReference type="PANTHER" id="PTHR43280:SF32">
    <property type="entry name" value="TRANSCRIPTIONAL REGULATORY PROTEIN"/>
    <property type="match status" value="1"/>
</dbReference>
<comment type="caution">
    <text evidence="5">The sequence shown here is derived from an EMBL/GenBank/DDBJ whole genome shotgun (WGS) entry which is preliminary data.</text>
</comment>
<dbReference type="Proteomes" id="UP000722625">
    <property type="component" value="Unassembled WGS sequence"/>
</dbReference>